<keyword evidence="1" id="KW-0472">Membrane</keyword>
<proteinExistence type="predicted"/>
<gene>
    <name evidence="2" type="ORF">B0T20DRAFT_92729</name>
</gene>
<dbReference type="Proteomes" id="UP001281003">
    <property type="component" value="Unassembled WGS sequence"/>
</dbReference>
<reference evidence="2" key="2">
    <citation type="submission" date="2023-07" db="EMBL/GenBank/DDBJ databases">
        <authorList>
            <consortium name="Lawrence Berkeley National Laboratory"/>
            <person name="Haridas S."/>
            <person name="Hensen N."/>
            <person name="Bonometti L."/>
            <person name="Westerberg I."/>
            <person name="Brannstrom I.O."/>
            <person name="Guillou S."/>
            <person name="Cros-Aarteil S."/>
            <person name="Calhoun S."/>
            <person name="Kuo A."/>
            <person name="Mondo S."/>
            <person name="Pangilinan J."/>
            <person name="Riley R."/>
            <person name="LaButti K."/>
            <person name="Andreopoulos B."/>
            <person name="Lipzen A."/>
            <person name="Chen C."/>
            <person name="Yanf M."/>
            <person name="Daum C."/>
            <person name="Ng V."/>
            <person name="Clum A."/>
            <person name="Steindorff A."/>
            <person name="Ohm R."/>
            <person name="Martin F."/>
            <person name="Silar P."/>
            <person name="Natvig D."/>
            <person name="Lalanne C."/>
            <person name="Gautier V."/>
            <person name="Ament-velasquez S.L."/>
            <person name="Kruys A."/>
            <person name="Hutchinson M.I."/>
            <person name="Powell A.J."/>
            <person name="Barry K."/>
            <person name="Miller A.N."/>
            <person name="Grigoriev I.V."/>
            <person name="Debuchy R."/>
            <person name="Gladieux P."/>
            <person name="Thoren M.H."/>
            <person name="Johannesson H."/>
        </authorList>
    </citation>
    <scope>NUCLEOTIDE SEQUENCE</scope>
    <source>
        <strain evidence="2">FGSC 1904</strain>
    </source>
</reference>
<evidence type="ECO:0000313" key="3">
    <source>
        <dbReference type="Proteomes" id="UP001281003"/>
    </source>
</evidence>
<feature type="transmembrane region" description="Helical" evidence="1">
    <location>
        <begin position="20"/>
        <end position="42"/>
    </location>
</feature>
<comment type="caution">
    <text evidence="2">The sequence shown here is derived from an EMBL/GenBank/DDBJ whole genome shotgun (WGS) entry which is preliminary data.</text>
</comment>
<name>A0AAE0U3B8_SORBR</name>
<keyword evidence="1" id="KW-1133">Transmembrane helix</keyword>
<keyword evidence="3" id="KW-1185">Reference proteome</keyword>
<keyword evidence="1" id="KW-0812">Transmembrane</keyword>
<organism evidence="2 3">
    <name type="scientific">Sordaria brevicollis</name>
    <dbReference type="NCBI Taxonomy" id="83679"/>
    <lineage>
        <taxon>Eukaryota</taxon>
        <taxon>Fungi</taxon>
        <taxon>Dikarya</taxon>
        <taxon>Ascomycota</taxon>
        <taxon>Pezizomycotina</taxon>
        <taxon>Sordariomycetes</taxon>
        <taxon>Sordariomycetidae</taxon>
        <taxon>Sordariales</taxon>
        <taxon>Sordariaceae</taxon>
        <taxon>Sordaria</taxon>
    </lineage>
</organism>
<sequence>MTIDSSDLLFLSSRRILMQSLNVTGGSSIWLFLAFPLIARYYHVGLQHFLCRRIVIRCDVMCVNIQLAMLFYISTRPID</sequence>
<evidence type="ECO:0000256" key="1">
    <source>
        <dbReference type="SAM" id="Phobius"/>
    </source>
</evidence>
<reference evidence="2" key="1">
    <citation type="journal article" date="2023" name="Mol. Phylogenet. Evol.">
        <title>Genome-scale phylogeny and comparative genomics of the fungal order Sordariales.</title>
        <authorList>
            <person name="Hensen N."/>
            <person name="Bonometti L."/>
            <person name="Westerberg I."/>
            <person name="Brannstrom I.O."/>
            <person name="Guillou S."/>
            <person name="Cros-Aarteil S."/>
            <person name="Calhoun S."/>
            <person name="Haridas S."/>
            <person name="Kuo A."/>
            <person name="Mondo S."/>
            <person name="Pangilinan J."/>
            <person name="Riley R."/>
            <person name="LaButti K."/>
            <person name="Andreopoulos B."/>
            <person name="Lipzen A."/>
            <person name="Chen C."/>
            <person name="Yan M."/>
            <person name="Daum C."/>
            <person name="Ng V."/>
            <person name="Clum A."/>
            <person name="Steindorff A."/>
            <person name="Ohm R.A."/>
            <person name="Martin F."/>
            <person name="Silar P."/>
            <person name="Natvig D.O."/>
            <person name="Lalanne C."/>
            <person name="Gautier V."/>
            <person name="Ament-Velasquez S.L."/>
            <person name="Kruys A."/>
            <person name="Hutchinson M.I."/>
            <person name="Powell A.J."/>
            <person name="Barry K."/>
            <person name="Miller A.N."/>
            <person name="Grigoriev I.V."/>
            <person name="Debuchy R."/>
            <person name="Gladieux P."/>
            <person name="Hiltunen Thoren M."/>
            <person name="Johannesson H."/>
        </authorList>
    </citation>
    <scope>NUCLEOTIDE SEQUENCE</scope>
    <source>
        <strain evidence="2">FGSC 1904</strain>
    </source>
</reference>
<protein>
    <submittedName>
        <fullName evidence="2">Uncharacterized protein</fullName>
    </submittedName>
</protein>
<dbReference type="AlphaFoldDB" id="A0AAE0U3B8"/>
<accession>A0AAE0U3B8</accession>
<dbReference type="EMBL" id="JAUTDP010000014">
    <property type="protein sequence ID" value="KAK3389049.1"/>
    <property type="molecule type" value="Genomic_DNA"/>
</dbReference>
<evidence type="ECO:0000313" key="2">
    <source>
        <dbReference type="EMBL" id="KAK3389049.1"/>
    </source>
</evidence>
<feature type="transmembrane region" description="Helical" evidence="1">
    <location>
        <begin position="54"/>
        <end position="73"/>
    </location>
</feature>